<dbReference type="OrthoDB" id="1421156at2759"/>
<dbReference type="Pfam" id="PF10551">
    <property type="entry name" value="MULE"/>
    <property type="match status" value="1"/>
</dbReference>
<organism evidence="3 4">
    <name type="scientific">Metarhizium robertsii</name>
    <dbReference type="NCBI Taxonomy" id="568076"/>
    <lineage>
        <taxon>Eukaryota</taxon>
        <taxon>Fungi</taxon>
        <taxon>Dikarya</taxon>
        <taxon>Ascomycota</taxon>
        <taxon>Pezizomycotina</taxon>
        <taxon>Sordariomycetes</taxon>
        <taxon>Hypocreomycetidae</taxon>
        <taxon>Hypocreales</taxon>
        <taxon>Clavicipitaceae</taxon>
        <taxon>Metarhizium</taxon>
    </lineage>
</organism>
<feature type="domain" description="MULE transposase" evidence="2">
    <location>
        <begin position="334"/>
        <end position="427"/>
    </location>
</feature>
<dbReference type="AlphaFoldDB" id="A0A014MUQ5"/>
<dbReference type="InterPro" id="IPR052579">
    <property type="entry name" value="Zinc_finger_SWIM"/>
</dbReference>
<comment type="caution">
    <text evidence="3">The sequence shown here is derived from an EMBL/GenBank/DDBJ whole genome shotgun (WGS) entry which is preliminary data.</text>
</comment>
<gene>
    <name evidence="3" type="ORF">X797_012058</name>
</gene>
<dbReference type="eggNOG" id="ENOG502QQB8">
    <property type="taxonomic scope" value="Eukaryota"/>
</dbReference>
<protein>
    <submittedName>
        <fullName evidence="3">MULE transposase domain protein</fullName>
    </submittedName>
</protein>
<dbReference type="InterPro" id="IPR018289">
    <property type="entry name" value="MULE_transposase_dom"/>
</dbReference>
<dbReference type="PANTHER" id="PTHR31569">
    <property type="entry name" value="SWIM-TYPE DOMAIN-CONTAINING PROTEIN"/>
    <property type="match status" value="1"/>
</dbReference>
<accession>A0A014MUQ5</accession>
<evidence type="ECO:0000313" key="3">
    <source>
        <dbReference type="EMBL" id="EXU94860.1"/>
    </source>
</evidence>
<sequence length="943" mass="105224">MLNYLLASNVDQPGPVSLSLSPLKSSNVHQTRLVDFLLWLGSGTEGIAVRARKVVTSREFFYNGPDIWVNVSRGWTVAAGEALAIVSGEAWQGPRLRRALRLLTRAAGTRTGLSGPPVAGLSQEACVVTAVPSITAAFPDDVLPPEGTYESRESLLDAINSWAKPRGNKPPPSPSTDRVRRTSSRRTGCKFSVLAKQSLDGSTWVLSHRPDIECAKHNHAPSDDPSAHPAHRKLAGKDAAIVSKLVKSGTAPREIRTYLHNHSETLATQRDIYNRIAATRRDLREGQSSIQALVDQLDNEGFWYRVRLDVDNRLTAIFFAHPDSVAYLQCNPDVLLLDCTYKTNKHGMPLLDMVGVDSSQRSFCIAFAFLSGESEEDYSWALQHLRSLYQRELPSVVLTDRCLAAMNAAAHWFPTTKALLCLWHVNKAVLQRCRPFFVQKENETSERAENDTWEEFYTSWHSIVASPSEKIFDERLAKFELKYGEKYPVAEGIHSLMKAHIKKSNLDLFDVWQAMKHAIANQLKELKHIRASQQLRTPLDVSGLMFEAVRGRVSHDALRKVQGQRQLCLQEPRQVLCSQTFTSSHGLPCSHTLEKLEEEAQGLLLEHFHPHWHLKRGVALPNPVLEPRRAANQLNRTQPLTSTRREPSGFERTQGNRKAPTCSACHVVGHIMTSRSCPLKFKGSPVVPLPEARSSVTFSGATAEMAPAGVSKAPPEIVPTTQQSQCSNAVTDVLAEIDQPSSFAARMPPIRSSPLMRFNTSTDLGSLATSNNAPGSPPMLTVEGPTVEPVQSLSGVTLEEPRYDSPGAIYERYVAARNAWYAAQPAGSIKTNQQYRKAMGLPQRYDKRSYEWCLDYKQMSKHRVTATGSREWTKEEMMAYLDWSNQEDERIEAQVAREMGDHPLANKRRGMKEIWKRIEVDSNEQQALHSANSATEDCIVVKL</sequence>
<dbReference type="HOGENOM" id="CLU_013727_3_0_1"/>
<dbReference type="PANTHER" id="PTHR31569:SF4">
    <property type="entry name" value="SWIM-TYPE DOMAIN-CONTAINING PROTEIN"/>
    <property type="match status" value="1"/>
</dbReference>
<proteinExistence type="predicted"/>
<reference evidence="3 4" key="1">
    <citation type="submission" date="2014-02" db="EMBL/GenBank/DDBJ databases">
        <title>The genome sequence of the entomopathogenic fungus Metarhizium robertsii ARSEF 2575.</title>
        <authorList>
            <person name="Giuliano Garisto Donzelli B."/>
            <person name="Roe B.A."/>
            <person name="Macmil S.L."/>
            <person name="Krasnoff S.B."/>
            <person name="Gibson D.M."/>
        </authorList>
    </citation>
    <scope>NUCLEOTIDE SEQUENCE [LARGE SCALE GENOMIC DNA]</scope>
    <source>
        <strain evidence="3 4">ARSEF 2575</strain>
    </source>
</reference>
<dbReference type="EMBL" id="JELW01000136">
    <property type="protein sequence ID" value="EXU94860.1"/>
    <property type="molecule type" value="Genomic_DNA"/>
</dbReference>
<feature type="region of interest" description="Disordered" evidence="1">
    <location>
        <begin position="161"/>
        <end position="187"/>
    </location>
</feature>
<evidence type="ECO:0000259" key="2">
    <source>
        <dbReference type="Pfam" id="PF10551"/>
    </source>
</evidence>
<dbReference type="Proteomes" id="UP000030151">
    <property type="component" value="Unassembled WGS sequence"/>
</dbReference>
<name>A0A014MUQ5_9HYPO</name>
<evidence type="ECO:0000256" key="1">
    <source>
        <dbReference type="SAM" id="MobiDB-lite"/>
    </source>
</evidence>
<evidence type="ECO:0000313" key="4">
    <source>
        <dbReference type="Proteomes" id="UP000030151"/>
    </source>
</evidence>